<accession>A0A6C0E7J2</accession>
<dbReference type="AlphaFoldDB" id="A0A6C0E7J2"/>
<proteinExistence type="predicted"/>
<sequence length="128" mass="15478">MFSRFNRLPDEIITKINKYIPNEILTWLSKTYYDKHHATTIENHIKNTGKKLDTYFRYIIRLDNHIALHDMLMNSKINNGVKSHNHKIKYKNKKYTNLIDFLLFLSRENDRPSTKCKNVLFEYVKKQT</sequence>
<reference evidence="1" key="1">
    <citation type="journal article" date="2020" name="Nature">
        <title>Giant virus diversity and host interactions through global metagenomics.</title>
        <authorList>
            <person name="Schulz F."/>
            <person name="Roux S."/>
            <person name="Paez-Espino D."/>
            <person name="Jungbluth S."/>
            <person name="Walsh D.A."/>
            <person name="Denef V.J."/>
            <person name="McMahon K.D."/>
            <person name="Konstantinidis K.T."/>
            <person name="Eloe-Fadrosh E.A."/>
            <person name="Kyrpides N.C."/>
            <person name="Woyke T."/>
        </authorList>
    </citation>
    <scope>NUCLEOTIDE SEQUENCE</scope>
    <source>
        <strain evidence="1">GVMAG-M-3300023179-116</strain>
    </source>
</reference>
<organism evidence="1">
    <name type="scientific">viral metagenome</name>
    <dbReference type="NCBI Taxonomy" id="1070528"/>
    <lineage>
        <taxon>unclassified sequences</taxon>
        <taxon>metagenomes</taxon>
        <taxon>organismal metagenomes</taxon>
    </lineage>
</organism>
<evidence type="ECO:0000313" key="1">
    <source>
        <dbReference type="EMBL" id="QHT23395.1"/>
    </source>
</evidence>
<name>A0A6C0E7J2_9ZZZZ</name>
<protein>
    <submittedName>
        <fullName evidence="1">Uncharacterized protein</fullName>
    </submittedName>
</protein>
<dbReference type="EMBL" id="MN739731">
    <property type="protein sequence ID" value="QHT23395.1"/>
    <property type="molecule type" value="Genomic_DNA"/>
</dbReference>